<dbReference type="GO" id="GO:0008734">
    <property type="term" value="F:L-aspartate oxidase activity"/>
    <property type="evidence" value="ECO:0007669"/>
    <property type="project" value="UniProtKB-EC"/>
</dbReference>
<dbReference type="GO" id="GO:0034628">
    <property type="term" value="P:'de novo' NAD+ biosynthetic process from L-aspartate"/>
    <property type="evidence" value="ECO:0007669"/>
    <property type="project" value="TreeGrafter"/>
</dbReference>
<evidence type="ECO:0000256" key="2">
    <source>
        <dbReference type="ARBA" id="ARBA00004950"/>
    </source>
</evidence>
<keyword evidence="8" id="KW-0560">Oxidoreductase</keyword>
<dbReference type="AlphaFoldDB" id="A0A6J6TIX6"/>
<dbReference type="SUPFAM" id="SSF56425">
    <property type="entry name" value="Succinate dehydrogenase/fumarate reductase flavoprotein, catalytic domain"/>
    <property type="match status" value="1"/>
</dbReference>
<keyword evidence="5" id="KW-0285">Flavoprotein</keyword>
<evidence type="ECO:0000259" key="10">
    <source>
        <dbReference type="Pfam" id="PF02910"/>
    </source>
</evidence>
<reference evidence="11" key="1">
    <citation type="submission" date="2020-05" db="EMBL/GenBank/DDBJ databases">
        <authorList>
            <person name="Chiriac C."/>
            <person name="Salcher M."/>
            <person name="Ghai R."/>
            <person name="Kavagutti S V."/>
        </authorList>
    </citation>
    <scope>NUCLEOTIDE SEQUENCE</scope>
</reference>
<evidence type="ECO:0000256" key="3">
    <source>
        <dbReference type="ARBA" id="ARBA00008562"/>
    </source>
</evidence>
<dbReference type="EC" id="1.4.3.16" evidence="4"/>
<dbReference type="InterPro" id="IPR003953">
    <property type="entry name" value="FAD-dep_OxRdtase_2_FAD-bd"/>
</dbReference>
<dbReference type="Pfam" id="PF00890">
    <property type="entry name" value="FAD_binding_2"/>
    <property type="match status" value="1"/>
</dbReference>
<name>A0A6J6TIX6_9ZZZZ</name>
<dbReference type="PANTHER" id="PTHR42716:SF2">
    <property type="entry name" value="L-ASPARTATE OXIDASE, CHLOROPLASTIC"/>
    <property type="match status" value="1"/>
</dbReference>
<organism evidence="11">
    <name type="scientific">freshwater metagenome</name>
    <dbReference type="NCBI Taxonomy" id="449393"/>
    <lineage>
        <taxon>unclassified sequences</taxon>
        <taxon>metagenomes</taxon>
        <taxon>ecological metagenomes</taxon>
    </lineage>
</organism>
<evidence type="ECO:0000313" key="11">
    <source>
        <dbReference type="EMBL" id="CAB4746703.1"/>
    </source>
</evidence>
<dbReference type="SUPFAM" id="SSF51905">
    <property type="entry name" value="FAD/NAD(P)-binding domain"/>
    <property type="match status" value="1"/>
</dbReference>
<keyword evidence="7" id="KW-0274">FAD</keyword>
<feature type="domain" description="FAD-dependent oxidoreductase 2 FAD-binding" evidence="9">
    <location>
        <begin position="3"/>
        <end position="200"/>
    </location>
</feature>
<dbReference type="Gene3D" id="1.20.58.100">
    <property type="entry name" value="Fumarate reductase/succinate dehydrogenase flavoprotein-like, C-terminal domain"/>
    <property type="match status" value="1"/>
</dbReference>
<dbReference type="UniPathway" id="UPA00253">
    <property type="reaction ID" value="UER00326"/>
</dbReference>
<dbReference type="Pfam" id="PF02910">
    <property type="entry name" value="Succ_DH_flav_C"/>
    <property type="match status" value="1"/>
</dbReference>
<comment type="similarity">
    <text evidence="3">Belongs to the FAD-dependent oxidoreductase 2 family. NadB subfamily.</text>
</comment>
<dbReference type="Gene3D" id="3.50.50.60">
    <property type="entry name" value="FAD/NAD(P)-binding domain"/>
    <property type="match status" value="1"/>
</dbReference>
<dbReference type="InterPro" id="IPR027477">
    <property type="entry name" value="Succ_DH/fumarate_Rdtase_cat_sf"/>
</dbReference>
<comment type="cofactor">
    <cofactor evidence="1">
        <name>FAD</name>
        <dbReference type="ChEBI" id="CHEBI:57692"/>
    </cofactor>
</comment>
<evidence type="ECO:0000259" key="9">
    <source>
        <dbReference type="Pfam" id="PF00890"/>
    </source>
</evidence>
<evidence type="ECO:0000256" key="8">
    <source>
        <dbReference type="ARBA" id="ARBA00023002"/>
    </source>
</evidence>
<dbReference type="Gene3D" id="3.90.700.10">
    <property type="entry name" value="Succinate dehydrogenase/fumarate reductase flavoprotein, catalytic domain"/>
    <property type="match status" value="1"/>
</dbReference>
<dbReference type="SUPFAM" id="SSF46977">
    <property type="entry name" value="Succinate dehydrogenase/fumarate reductase flavoprotein C-terminal domain"/>
    <property type="match status" value="1"/>
</dbReference>
<dbReference type="PRINTS" id="PR00368">
    <property type="entry name" value="FADPNR"/>
</dbReference>
<evidence type="ECO:0000256" key="7">
    <source>
        <dbReference type="ARBA" id="ARBA00022827"/>
    </source>
</evidence>
<accession>A0A6J6TIX6</accession>
<dbReference type="InterPro" id="IPR036188">
    <property type="entry name" value="FAD/NAD-bd_sf"/>
</dbReference>
<evidence type="ECO:0000256" key="6">
    <source>
        <dbReference type="ARBA" id="ARBA00022642"/>
    </source>
</evidence>
<dbReference type="PANTHER" id="PTHR42716">
    <property type="entry name" value="L-ASPARTATE OXIDASE"/>
    <property type="match status" value="1"/>
</dbReference>
<keyword evidence="6" id="KW-0662">Pyridine nucleotide biosynthesis</keyword>
<dbReference type="InterPro" id="IPR037099">
    <property type="entry name" value="Fum_R/Succ_DH_flav-like_C_sf"/>
</dbReference>
<feature type="domain" description="Fumarate reductase/succinate dehydrogenase flavoprotein-like C-terminal" evidence="10">
    <location>
        <begin position="272"/>
        <end position="354"/>
    </location>
</feature>
<dbReference type="InterPro" id="IPR005288">
    <property type="entry name" value="NadB"/>
</dbReference>
<comment type="pathway">
    <text evidence="2">Cofactor biosynthesis; NAD(+) biosynthesis; iminoaspartate from L-aspartate (oxidase route): step 1/1.</text>
</comment>
<dbReference type="InterPro" id="IPR015939">
    <property type="entry name" value="Fum_Rdtase/Succ_DH_flav-like_C"/>
</dbReference>
<evidence type="ECO:0000256" key="5">
    <source>
        <dbReference type="ARBA" id="ARBA00022630"/>
    </source>
</evidence>
<protein>
    <recommendedName>
        <fullName evidence="4">L-aspartate oxidase</fullName>
        <ecNumber evidence="4">1.4.3.16</ecNumber>
    </recommendedName>
</protein>
<proteinExistence type="inferred from homology"/>
<evidence type="ECO:0000256" key="1">
    <source>
        <dbReference type="ARBA" id="ARBA00001974"/>
    </source>
</evidence>
<evidence type="ECO:0000256" key="4">
    <source>
        <dbReference type="ARBA" id="ARBA00012173"/>
    </source>
</evidence>
<gene>
    <name evidence="11" type="ORF">UFOPK2766_01405</name>
</gene>
<sequence length="363" mass="38027">MIDHSGQLHEVRAKNLLLATGGAGQLFAITTNPSVATGDGVAMALRAGVAVADLEFFQFHPTALYHPGIPRPLLSEALRGHGALLRNSAGERFIDEMLPRDVVSRAILAEMLQQQTDHVWLDATGLDHFAERFPTIYSDLVASGLDPMTDWLPVAPAAHHQCGGIVTDLSGATSLPGLWAAGETSCSGVHGANRLASNSLLEGMVFGPRAIESIAGGAFGPRPTGAMRSVLGFADSADSSLSIGGVALPVPELGPTGPTGKPDSAATPESLRRYIQQAMSTDAGVQRSAESLQRVWQVIGQTLAALDHMDPQVVAVAEVRNLAQIAQTLVAAALARTESRGTHARIDYPATDPAQTHRLVTGI</sequence>
<dbReference type="EMBL" id="CAEZYU010000063">
    <property type="protein sequence ID" value="CAB4746703.1"/>
    <property type="molecule type" value="Genomic_DNA"/>
</dbReference>